<proteinExistence type="inferred from homology"/>
<comment type="similarity">
    <text evidence="2">Belongs to the polysaccharide synthase family.</text>
</comment>
<protein>
    <submittedName>
        <fullName evidence="8">Lipopolysaccharide biosynthesis protein</fullName>
    </submittedName>
</protein>
<keyword evidence="6 7" id="KW-0472">Membrane</keyword>
<evidence type="ECO:0000313" key="8">
    <source>
        <dbReference type="EMBL" id="TLX21356.1"/>
    </source>
</evidence>
<accession>A0A5R9PDP4</accession>
<feature type="transmembrane region" description="Helical" evidence="7">
    <location>
        <begin position="193"/>
        <end position="226"/>
    </location>
</feature>
<feature type="transmembrane region" description="Helical" evidence="7">
    <location>
        <begin position="232"/>
        <end position="253"/>
    </location>
</feature>
<keyword evidence="5 7" id="KW-1133">Transmembrane helix</keyword>
<dbReference type="EMBL" id="SROY01000004">
    <property type="protein sequence ID" value="TLX21356.1"/>
    <property type="molecule type" value="Genomic_DNA"/>
</dbReference>
<dbReference type="InterPro" id="IPR050833">
    <property type="entry name" value="Poly_Biosynth_Transport"/>
</dbReference>
<feature type="transmembrane region" description="Helical" evidence="7">
    <location>
        <begin position="82"/>
        <end position="104"/>
    </location>
</feature>
<evidence type="ECO:0000256" key="5">
    <source>
        <dbReference type="ARBA" id="ARBA00022989"/>
    </source>
</evidence>
<evidence type="ECO:0000256" key="7">
    <source>
        <dbReference type="SAM" id="Phobius"/>
    </source>
</evidence>
<dbReference type="CDD" id="cd13127">
    <property type="entry name" value="MATE_tuaB_like"/>
    <property type="match status" value="1"/>
</dbReference>
<dbReference type="PANTHER" id="PTHR30250">
    <property type="entry name" value="PST FAMILY PREDICTED COLANIC ACID TRANSPORTER"/>
    <property type="match status" value="1"/>
</dbReference>
<feature type="transmembrane region" description="Helical" evidence="7">
    <location>
        <begin position="151"/>
        <end position="172"/>
    </location>
</feature>
<evidence type="ECO:0000313" key="9">
    <source>
        <dbReference type="Proteomes" id="UP000308508"/>
    </source>
</evidence>
<comment type="caution">
    <text evidence="8">The sequence shown here is derived from an EMBL/GenBank/DDBJ whole genome shotgun (WGS) entry which is preliminary data.</text>
</comment>
<reference evidence="8 9" key="1">
    <citation type="submission" date="2019-04" db="EMBL/GenBank/DDBJ databases">
        <authorList>
            <person name="Grouzdev D.S."/>
            <person name="Nazina T.N."/>
        </authorList>
    </citation>
    <scope>NUCLEOTIDE SEQUENCE [LARGE SCALE GENOMIC DNA]</scope>
    <source>
        <strain evidence="8 9">SHC 3-19</strain>
    </source>
</reference>
<sequence>MCATGDWAWRGDCGGSMRGQVRRPRSDGGRRTSCKEAIRVRLRAASAAMWSLGDAIARQGVQFVAGVVLARIISPTEFGVVALLYLFTGIAAVFVEGGFSYSLIQSKINSIEDESTVFWFNAAMGAFAAAGLIFAAPWVADFYGYPVLIPLAYAFSANIFISSLGAIHSTLLSRELNFRLQMMISGSASVISAVASIIMALIGFGVWALVAQVLLSSIIITALLWISHSWRPAFVFSIGSVKNLFGFGGYLFAASLLDTIYSKLYTVVIGKYFGVSDLAQYGRADWTKQIVVGPLGSMMSKVALPVLSVTQGDRERLFRGVRLAVQGAMMINVPLMVGLIVVAKPLVGFLYGEQWAASAPLLQILCAGSILLPLHVINLNALLALGRSDLFFRLEVAKKIFGVGSVLVGSAWGLKGIAFASIFFSLFSFIVNSYYTYRYLQYGPIRQFEEFFDLLLYSSIAGICVDIVLNSHSFGVAVDLAARAFGFAVLVIGMIGLRRPRALRAFVQLLPVSMGRFVIFRKISQFCLRGEGGGGGQ</sequence>
<dbReference type="AlphaFoldDB" id="A0A5R9PDP4"/>
<gene>
    <name evidence="8" type="ORF">E5S66_10480</name>
</gene>
<evidence type="ECO:0000256" key="3">
    <source>
        <dbReference type="ARBA" id="ARBA00022475"/>
    </source>
</evidence>
<name>A0A5R9PDP4_9GAMM</name>
<feature type="transmembrane region" description="Helical" evidence="7">
    <location>
        <begin position="116"/>
        <end position="139"/>
    </location>
</feature>
<feature type="transmembrane region" description="Helical" evidence="7">
    <location>
        <begin position="451"/>
        <end position="469"/>
    </location>
</feature>
<evidence type="ECO:0000256" key="2">
    <source>
        <dbReference type="ARBA" id="ARBA00007430"/>
    </source>
</evidence>
<feature type="transmembrane region" description="Helical" evidence="7">
    <location>
        <begin position="323"/>
        <end position="342"/>
    </location>
</feature>
<feature type="transmembrane region" description="Helical" evidence="7">
    <location>
        <begin position="476"/>
        <end position="496"/>
    </location>
</feature>
<keyword evidence="4 7" id="KW-0812">Transmembrane</keyword>
<comment type="subcellular location">
    <subcellularLocation>
        <location evidence="1">Cell membrane</location>
        <topology evidence="1">Multi-pass membrane protein</topology>
    </subcellularLocation>
</comment>
<keyword evidence="3" id="KW-1003">Cell membrane</keyword>
<dbReference type="Proteomes" id="UP000308508">
    <property type="component" value="Unassembled WGS sequence"/>
</dbReference>
<dbReference type="PANTHER" id="PTHR30250:SF10">
    <property type="entry name" value="LIPOPOLYSACCHARIDE BIOSYNTHESIS PROTEIN WZXC"/>
    <property type="match status" value="1"/>
</dbReference>
<feature type="transmembrane region" description="Helical" evidence="7">
    <location>
        <begin position="406"/>
        <end position="431"/>
    </location>
</feature>
<feature type="transmembrane region" description="Helical" evidence="7">
    <location>
        <begin position="362"/>
        <end position="385"/>
    </location>
</feature>
<evidence type="ECO:0000256" key="1">
    <source>
        <dbReference type="ARBA" id="ARBA00004651"/>
    </source>
</evidence>
<dbReference type="Pfam" id="PF13440">
    <property type="entry name" value="Polysacc_synt_3"/>
    <property type="match status" value="1"/>
</dbReference>
<keyword evidence="9" id="KW-1185">Reference proteome</keyword>
<organism evidence="8 9">
    <name type="scientific">Thermomonas fusca</name>
    <dbReference type="NCBI Taxonomy" id="215690"/>
    <lineage>
        <taxon>Bacteria</taxon>
        <taxon>Pseudomonadati</taxon>
        <taxon>Pseudomonadota</taxon>
        <taxon>Gammaproteobacteria</taxon>
        <taxon>Lysobacterales</taxon>
        <taxon>Lysobacteraceae</taxon>
        <taxon>Thermomonas</taxon>
    </lineage>
</organism>
<evidence type="ECO:0000256" key="6">
    <source>
        <dbReference type="ARBA" id="ARBA00023136"/>
    </source>
</evidence>
<evidence type="ECO:0000256" key="4">
    <source>
        <dbReference type="ARBA" id="ARBA00022692"/>
    </source>
</evidence>
<dbReference type="GO" id="GO:0005886">
    <property type="term" value="C:plasma membrane"/>
    <property type="evidence" value="ECO:0007669"/>
    <property type="project" value="UniProtKB-SubCell"/>
</dbReference>